<keyword evidence="4" id="KW-0592">Phosphate transport</keyword>
<keyword evidence="3" id="KW-0997">Cell inner membrane</keyword>
<evidence type="ECO:0000256" key="4">
    <source>
        <dbReference type="ARBA" id="ARBA00022592"/>
    </source>
</evidence>
<dbReference type="PANTHER" id="PTHR43423">
    <property type="entry name" value="ABC TRANSPORTER I FAMILY MEMBER 17"/>
    <property type="match status" value="1"/>
</dbReference>
<keyword evidence="1" id="KW-0813">Transport</keyword>
<keyword evidence="6 10" id="KW-0067">ATP-binding</keyword>
<keyword evidence="11" id="KW-1185">Reference proteome</keyword>
<dbReference type="PROSITE" id="PS00211">
    <property type="entry name" value="ABC_TRANSPORTER_1"/>
    <property type="match status" value="1"/>
</dbReference>
<gene>
    <name evidence="10" type="primary">pstB</name>
    <name evidence="10" type="ORF">ACFQZQ_00620</name>
</gene>
<dbReference type="InterPro" id="IPR017871">
    <property type="entry name" value="ABC_transporter-like_CS"/>
</dbReference>
<dbReference type="GO" id="GO:0005524">
    <property type="term" value="F:ATP binding"/>
    <property type="evidence" value="ECO:0007669"/>
    <property type="project" value="UniProtKB-KW"/>
</dbReference>
<dbReference type="Pfam" id="PF00005">
    <property type="entry name" value="ABC_tran"/>
    <property type="match status" value="1"/>
</dbReference>
<dbReference type="EMBL" id="JBHTIH010000002">
    <property type="protein sequence ID" value="MFD0737795.1"/>
    <property type="molecule type" value="Genomic_DNA"/>
</dbReference>
<evidence type="ECO:0000313" key="10">
    <source>
        <dbReference type="EMBL" id="MFD0737795.1"/>
    </source>
</evidence>
<dbReference type="PROSITE" id="PS50893">
    <property type="entry name" value="ABC_TRANSPORTER_2"/>
    <property type="match status" value="1"/>
</dbReference>
<evidence type="ECO:0000256" key="8">
    <source>
        <dbReference type="ARBA" id="ARBA00023136"/>
    </source>
</evidence>
<dbReference type="CDD" id="cd03260">
    <property type="entry name" value="ABC_PstB_phosphate_transporter"/>
    <property type="match status" value="1"/>
</dbReference>
<evidence type="ECO:0000256" key="5">
    <source>
        <dbReference type="ARBA" id="ARBA00022741"/>
    </source>
</evidence>
<dbReference type="NCBIfam" id="TIGR00972">
    <property type="entry name" value="3a0107s01c2"/>
    <property type="match status" value="1"/>
</dbReference>
<comment type="caution">
    <text evidence="10">The sequence shown here is derived from an EMBL/GenBank/DDBJ whole genome shotgun (WGS) entry which is preliminary data.</text>
</comment>
<reference evidence="11" key="1">
    <citation type="journal article" date="2019" name="Int. J. Syst. Evol. Microbiol.">
        <title>The Global Catalogue of Microorganisms (GCM) 10K type strain sequencing project: providing services to taxonomists for standard genome sequencing and annotation.</title>
        <authorList>
            <consortium name="The Broad Institute Genomics Platform"/>
            <consortium name="The Broad Institute Genome Sequencing Center for Infectious Disease"/>
            <person name="Wu L."/>
            <person name="Ma J."/>
        </authorList>
    </citation>
    <scope>NUCLEOTIDE SEQUENCE [LARGE SCALE GENOMIC DNA]</scope>
    <source>
        <strain evidence="11">CCUG 55491</strain>
    </source>
</reference>
<name>A0ABW2YHK3_9GAMM</name>
<dbReference type="InterPro" id="IPR003439">
    <property type="entry name" value="ABC_transporter-like_ATP-bd"/>
</dbReference>
<evidence type="ECO:0000256" key="2">
    <source>
        <dbReference type="ARBA" id="ARBA00022475"/>
    </source>
</evidence>
<dbReference type="Proteomes" id="UP001597090">
    <property type="component" value="Unassembled WGS sequence"/>
</dbReference>
<dbReference type="RefSeq" id="WP_386810758.1">
    <property type="nucleotide sequence ID" value="NZ_JBHTIH010000002.1"/>
</dbReference>
<dbReference type="SMART" id="SM00382">
    <property type="entry name" value="AAA"/>
    <property type="match status" value="1"/>
</dbReference>
<feature type="domain" description="ABC transporter" evidence="9">
    <location>
        <begin position="25"/>
        <end position="266"/>
    </location>
</feature>
<proteinExistence type="predicted"/>
<evidence type="ECO:0000256" key="7">
    <source>
        <dbReference type="ARBA" id="ARBA00022967"/>
    </source>
</evidence>
<dbReference type="PANTHER" id="PTHR43423:SF3">
    <property type="entry name" value="PHOSPHATE IMPORT ATP-BINDING PROTEIN PSTB"/>
    <property type="match status" value="1"/>
</dbReference>
<dbReference type="InterPro" id="IPR005670">
    <property type="entry name" value="PstB-like"/>
</dbReference>
<keyword evidence="8" id="KW-0472">Membrane</keyword>
<dbReference type="SUPFAM" id="SSF52540">
    <property type="entry name" value="P-loop containing nucleoside triphosphate hydrolases"/>
    <property type="match status" value="1"/>
</dbReference>
<evidence type="ECO:0000256" key="1">
    <source>
        <dbReference type="ARBA" id="ARBA00022448"/>
    </source>
</evidence>
<evidence type="ECO:0000259" key="9">
    <source>
        <dbReference type="PROSITE" id="PS50893"/>
    </source>
</evidence>
<dbReference type="InterPro" id="IPR027417">
    <property type="entry name" value="P-loop_NTPase"/>
</dbReference>
<keyword evidence="7" id="KW-1278">Translocase</keyword>
<evidence type="ECO:0000256" key="6">
    <source>
        <dbReference type="ARBA" id="ARBA00022840"/>
    </source>
</evidence>
<accession>A0ABW2YHK3</accession>
<dbReference type="Gene3D" id="3.40.50.300">
    <property type="entry name" value="P-loop containing nucleotide triphosphate hydrolases"/>
    <property type="match status" value="1"/>
</dbReference>
<sequence length="271" mass="30051">MNDTRITVATPERSVAPAASAPVKLAARGLDFHYDKFRALKSINLEIPEKRVTALIGPSGCGKSTLLRIFNRIYALYPKQVASGEVLLDGENILDAKYPMNRLRSKVGMVFQKPVPFPMTIFENVAYGIRHHENLSKAEMNVRVEDALRQAALWDEVKDKMGQSALGLSGGQQQRLCIARAVALRPDVLLLDEPTSALDPISTSRIEQLIAELKNDYTIAIVTHNMQQAARVSDYTAFMYLGDLVEHGQTGTIFSNPSKQQTEDYITGRFG</sequence>
<keyword evidence="2" id="KW-1003">Cell membrane</keyword>
<dbReference type="InterPro" id="IPR003593">
    <property type="entry name" value="AAA+_ATPase"/>
</dbReference>
<evidence type="ECO:0000256" key="3">
    <source>
        <dbReference type="ARBA" id="ARBA00022519"/>
    </source>
</evidence>
<organism evidence="10 11">
    <name type="scientific">Lysobacter koreensis</name>
    <dbReference type="NCBI Taxonomy" id="266122"/>
    <lineage>
        <taxon>Bacteria</taxon>
        <taxon>Pseudomonadati</taxon>
        <taxon>Pseudomonadota</taxon>
        <taxon>Gammaproteobacteria</taxon>
        <taxon>Lysobacterales</taxon>
        <taxon>Lysobacteraceae</taxon>
        <taxon>Lysobacter</taxon>
    </lineage>
</organism>
<evidence type="ECO:0000313" key="11">
    <source>
        <dbReference type="Proteomes" id="UP001597090"/>
    </source>
</evidence>
<keyword evidence="5" id="KW-0547">Nucleotide-binding</keyword>
<protein>
    <submittedName>
        <fullName evidence="10">Phosphate ABC transporter ATP-binding protein PstB</fullName>
    </submittedName>
</protein>